<evidence type="ECO:0000256" key="5">
    <source>
        <dbReference type="ARBA" id="ARBA00023136"/>
    </source>
</evidence>
<evidence type="ECO:0000256" key="2">
    <source>
        <dbReference type="ARBA" id="ARBA00022448"/>
    </source>
</evidence>
<name>X0Y9C5_9ZZZZ</name>
<keyword evidence="4 6" id="KW-1133">Transmembrane helix</keyword>
<feature type="transmembrane region" description="Helical" evidence="6">
    <location>
        <begin position="94"/>
        <end position="116"/>
    </location>
</feature>
<keyword evidence="3 6" id="KW-0812">Transmembrane</keyword>
<proteinExistence type="predicted"/>
<dbReference type="GO" id="GO:0035673">
    <property type="term" value="F:oligopeptide transmembrane transporter activity"/>
    <property type="evidence" value="ECO:0007669"/>
    <property type="project" value="InterPro"/>
</dbReference>
<feature type="transmembrane region" description="Helical" evidence="6">
    <location>
        <begin position="6"/>
        <end position="33"/>
    </location>
</feature>
<keyword evidence="2" id="KW-0813">Transport</keyword>
<feature type="transmembrane region" description="Helical" evidence="6">
    <location>
        <begin position="151"/>
        <end position="169"/>
    </location>
</feature>
<reference evidence="7" key="1">
    <citation type="journal article" date="2014" name="Front. Microbiol.">
        <title>High frequency of phylogenetically diverse reductive dehalogenase-homologous genes in deep subseafloor sedimentary metagenomes.</title>
        <authorList>
            <person name="Kawai M."/>
            <person name="Futagami T."/>
            <person name="Toyoda A."/>
            <person name="Takaki Y."/>
            <person name="Nishi S."/>
            <person name="Hori S."/>
            <person name="Arai W."/>
            <person name="Tsubouchi T."/>
            <person name="Morono Y."/>
            <person name="Uchiyama I."/>
            <person name="Ito T."/>
            <person name="Fujiyama A."/>
            <person name="Inagaki F."/>
            <person name="Takami H."/>
        </authorList>
    </citation>
    <scope>NUCLEOTIDE SEQUENCE</scope>
    <source>
        <strain evidence="7">Expedition CK06-06</strain>
    </source>
</reference>
<dbReference type="AlphaFoldDB" id="X0Y9C5"/>
<feature type="non-terminal residue" evidence="7">
    <location>
        <position position="237"/>
    </location>
</feature>
<protein>
    <submittedName>
        <fullName evidence="7">Uncharacterized protein</fullName>
    </submittedName>
</protein>
<accession>X0Y9C5</accession>
<evidence type="ECO:0000313" key="7">
    <source>
        <dbReference type="EMBL" id="GAG52415.1"/>
    </source>
</evidence>
<dbReference type="EMBL" id="BARS01050930">
    <property type="protein sequence ID" value="GAG52415.1"/>
    <property type="molecule type" value="Genomic_DNA"/>
</dbReference>
<dbReference type="InterPro" id="IPR004813">
    <property type="entry name" value="OPT"/>
</dbReference>
<evidence type="ECO:0000256" key="1">
    <source>
        <dbReference type="ARBA" id="ARBA00004141"/>
    </source>
</evidence>
<comment type="caution">
    <text evidence="7">The sequence shown here is derived from an EMBL/GenBank/DDBJ whole genome shotgun (WGS) entry which is preliminary data.</text>
</comment>
<gene>
    <name evidence="7" type="ORF">S01H1_75948</name>
</gene>
<evidence type="ECO:0000256" key="4">
    <source>
        <dbReference type="ARBA" id="ARBA00022989"/>
    </source>
</evidence>
<feature type="transmembrane region" description="Helical" evidence="6">
    <location>
        <begin position="45"/>
        <end position="74"/>
    </location>
</feature>
<organism evidence="7">
    <name type="scientific">marine sediment metagenome</name>
    <dbReference type="NCBI Taxonomy" id="412755"/>
    <lineage>
        <taxon>unclassified sequences</taxon>
        <taxon>metagenomes</taxon>
        <taxon>ecological metagenomes</taxon>
    </lineage>
</organism>
<dbReference type="GO" id="GO:0016020">
    <property type="term" value="C:membrane"/>
    <property type="evidence" value="ECO:0007669"/>
    <property type="project" value="UniProtKB-SubCell"/>
</dbReference>
<evidence type="ECO:0000256" key="3">
    <source>
        <dbReference type="ARBA" id="ARBA00022692"/>
    </source>
</evidence>
<sequence length="237" mass="25370">NAKFVFLGMGIGAVTQWIKGGFAIFSGVIQLILKKPLHLSVGMELSPIMLGVGFLVGPAIALTALSGALTRGIILTPVLHLIYNGTPAENEIAFYIRMIGAGGVAAGGLISIIKVFPLIIQSFKGSLSGLRESKSAADTGSRLEQDLSFKWILVVIIGALALTLISMPTKSSLQTQQANSLTRLLDRNREIQKEVNGLSLLETNANSTVMIKQLAREKQVLIKEESGNKTMVKEARD</sequence>
<feature type="non-terminal residue" evidence="7">
    <location>
        <position position="1"/>
    </location>
</feature>
<keyword evidence="5 6" id="KW-0472">Membrane</keyword>
<evidence type="ECO:0000256" key="6">
    <source>
        <dbReference type="SAM" id="Phobius"/>
    </source>
</evidence>
<dbReference type="Pfam" id="PF03169">
    <property type="entry name" value="OPT"/>
    <property type="match status" value="1"/>
</dbReference>
<comment type="subcellular location">
    <subcellularLocation>
        <location evidence="1">Membrane</location>
        <topology evidence="1">Multi-pass membrane protein</topology>
    </subcellularLocation>
</comment>